<dbReference type="InterPro" id="IPR029044">
    <property type="entry name" value="Nucleotide-diphossugar_trans"/>
</dbReference>
<gene>
    <name evidence="3" type="ORF">METZ01_LOCUS187253</name>
</gene>
<sequence>MPSVVFEVVPKGELVIGRGCVVVVSGYNHDVDNPLSSLQLCIDDNWQTVKYLNERRDDLSMSLTGDVSTIPRVGFWGTYQLDASIATGPATITYNALFLDKTKETGTVTDVTLESTLHPPSDDKASLTTGAPVIICMTTYEPNMEFLEAQLRSIQEQSYQEWECLICDDHSSESTLSVIERLCQEEPRFHLLKNSDNVGFYLNFERCLRNVPRDSQFIALCDQDDVWHPDKLQRLLREFNNSTSLVYSDMRLVDAKYEVLSDTYWSDRKNNYSKLDVLMVANTITGASSLFRASLLDLILPFPERIGDAYHDHWIALVAFLGGDIKYVDEPLYDYRQHGENIIGQTVFDNDKDSVSIWQSIRTEFKTAFSLPVIENEEAPSAPQPSESSVAPVTLFEKPAK</sequence>
<dbReference type="SUPFAM" id="SSF53448">
    <property type="entry name" value="Nucleotide-diphospho-sugar transferases"/>
    <property type="match status" value="1"/>
</dbReference>
<dbReference type="AlphaFoldDB" id="A0A382D8F4"/>
<proteinExistence type="predicted"/>
<accession>A0A382D8F4</accession>
<reference evidence="3" key="1">
    <citation type="submission" date="2018-05" db="EMBL/GenBank/DDBJ databases">
        <authorList>
            <person name="Lanie J.A."/>
            <person name="Ng W.-L."/>
            <person name="Kazmierczak K.M."/>
            <person name="Andrzejewski T.M."/>
            <person name="Davidsen T.M."/>
            <person name="Wayne K.J."/>
            <person name="Tettelin H."/>
            <person name="Glass J.I."/>
            <person name="Rusch D."/>
            <person name="Podicherti R."/>
            <person name="Tsui H.-C.T."/>
            <person name="Winkler M.E."/>
        </authorList>
    </citation>
    <scope>NUCLEOTIDE SEQUENCE</scope>
</reference>
<dbReference type="CDD" id="cd04196">
    <property type="entry name" value="GT_2_like_d"/>
    <property type="match status" value="1"/>
</dbReference>
<dbReference type="InterPro" id="IPR050834">
    <property type="entry name" value="Glycosyltransf_2"/>
</dbReference>
<evidence type="ECO:0000313" key="3">
    <source>
        <dbReference type="EMBL" id="SVB34399.1"/>
    </source>
</evidence>
<dbReference type="Pfam" id="PF00535">
    <property type="entry name" value="Glycos_transf_2"/>
    <property type="match status" value="1"/>
</dbReference>
<dbReference type="EMBL" id="UINC01038021">
    <property type="protein sequence ID" value="SVB34399.1"/>
    <property type="molecule type" value="Genomic_DNA"/>
</dbReference>
<dbReference type="PANTHER" id="PTHR43685">
    <property type="entry name" value="GLYCOSYLTRANSFERASE"/>
    <property type="match status" value="1"/>
</dbReference>
<feature type="domain" description="Glycosyltransferase 2-like" evidence="2">
    <location>
        <begin position="135"/>
        <end position="261"/>
    </location>
</feature>
<feature type="non-terminal residue" evidence="3">
    <location>
        <position position="401"/>
    </location>
</feature>
<protein>
    <recommendedName>
        <fullName evidence="2">Glycosyltransferase 2-like domain-containing protein</fullName>
    </recommendedName>
</protein>
<dbReference type="InterPro" id="IPR001173">
    <property type="entry name" value="Glyco_trans_2-like"/>
</dbReference>
<feature type="region of interest" description="Disordered" evidence="1">
    <location>
        <begin position="376"/>
        <end position="401"/>
    </location>
</feature>
<name>A0A382D8F4_9ZZZZ</name>
<feature type="compositionally biased region" description="Low complexity" evidence="1">
    <location>
        <begin position="379"/>
        <end position="392"/>
    </location>
</feature>
<organism evidence="3">
    <name type="scientific">marine metagenome</name>
    <dbReference type="NCBI Taxonomy" id="408172"/>
    <lineage>
        <taxon>unclassified sequences</taxon>
        <taxon>metagenomes</taxon>
        <taxon>ecological metagenomes</taxon>
    </lineage>
</organism>
<evidence type="ECO:0000256" key="1">
    <source>
        <dbReference type="SAM" id="MobiDB-lite"/>
    </source>
</evidence>
<dbReference type="PANTHER" id="PTHR43685:SF11">
    <property type="entry name" value="GLYCOSYLTRANSFERASE TAGX-RELATED"/>
    <property type="match status" value="1"/>
</dbReference>
<evidence type="ECO:0000259" key="2">
    <source>
        <dbReference type="Pfam" id="PF00535"/>
    </source>
</evidence>
<dbReference type="Gene3D" id="3.90.550.10">
    <property type="entry name" value="Spore Coat Polysaccharide Biosynthesis Protein SpsA, Chain A"/>
    <property type="match status" value="1"/>
</dbReference>